<dbReference type="PANTHER" id="PTHR46140:SF1">
    <property type="entry name" value="VACUOLAR TRANSPORTER CHAPERONE COMPLEX SUBUNIT 4-RELATED"/>
    <property type="match status" value="1"/>
</dbReference>
<keyword evidence="2 5" id="KW-0812">Transmembrane</keyword>
<dbReference type="InterPro" id="IPR003807">
    <property type="entry name" value="DUF202"/>
</dbReference>
<proteinExistence type="predicted"/>
<accession>B5YLN2</accession>
<evidence type="ECO:0000256" key="1">
    <source>
        <dbReference type="ARBA" id="ARBA00004127"/>
    </source>
</evidence>
<reference evidence="7 8" key="1">
    <citation type="journal article" date="2004" name="Science">
        <title>The genome of the diatom Thalassiosira pseudonana: ecology, evolution, and metabolism.</title>
        <authorList>
            <person name="Armbrust E.V."/>
            <person name="Berges J.A."/>
            <person name="Bowler C."/>
            <person name="Green B.R."/>
            <person name="Martinez D."/>
            <person name="Putnam N.H."/>
            <person name="Zhou S."/>
            <person name="Allen A.E."/>
            <person name="Apt K.E."/>
            <person name="Bechner M."/>
            <person name="Brzezinski M.A."/>
            <person name="Chaal B.K."/>
            <person name="Chiovitti A."/>
            <person name="Davis A.K."/>
            <person name="Demarest M.S."/>
            <person name="Detter J.C."/>
            <person name="Glavina T."/>
            <person name="Goodstein D."/>
            <person name="Hadi M.Z."/>
            <person name="Hellsten U."/>
            <person name="Hildebrand M."/>
            <person name="Jenkins B.D."/>
            <person name="Jurka J."/>
            <person name="Kapitonov V.V."/>
            <person name="Kroger N."/>
            <person name="Lau W.W."/>
            <person name="Lane T.W."/>
            <person name="Larimer F.W."/>
            <person name="Lippmeier J.C."/>
            <person name="Lucas S."/>
            <person name="Medina M."/>
            <person name="Montsant A."/>
            <person name="Obornik M."/>
            <person name="Parker M.S."/>
            <person name="Palenik B."/>
            <person name="Pazour G.J."/>
            <person name="Richardson P.M."/>
            <person name="Rynearson T.A."/>
            <person name="Saito M.A."/>
            <person name="Schwartz D.C."/>
            <person name="Thamatrakoln K."/>
            <person name="Valentin K."/>
            <person name="Vardi A."/>
            <person name="Wilkerson F.P."/>
            <person name="Rokhsar D.S."/>
        </authorList>
    </citation>
    <scope>NUCLEOTIDE SEQUENCE [LARGE SCALE GENOMIC DNA]</scope>
    <source>
        <strain evidence="7 8">CCMP1335</strain>
    </source>
</reference>
<feature type="domain" description="DUF202" evidence="6">
    <location>
        <begin position="9"/>
        <end position="73"/>
    </location>
</feature>
<dbReference type="InParanoid" id="B5YLN2"/>
<evidence type="ECO:0000256" key="2">
    <source>
        <dbReference type="ARBA" id="ARBA00022692"/>
    </source>
</evidence>
<feature type="non-terminal residue" evidence="7">
    <location>
        <position position="110"/>
    </location>
</feature>
<reference evidence="7 8" key="2">
    <citation type="journal article" date="2008" name="Nature">
        <title>The Phaeodactylum genome reveals the evolutionary history of diatom genomes.</title>
        <authorList>
            <person name="Bowler C."/>
            <person name="Allen A.E."/>
            <person name="Badger J.H."/>
            <person name="Grimwood J."/>
            <person name="Jabbari K."/>
            <person name="Kuo A."/>
            <person name="Maheswari U."/>
            <person name="Martens C."/>
            <person name="Maumus F."/>
            <person name="Otillar R.P."/>
            <person name="Rayko E."/>
            <person name="Salamov A."/>
            <person name="Vandepoele K."/>
            <person name="Beszteri B."/>
            <person name="Gruber A."/>
            <person name="Heijde M."/>
            <person name="Katinka M."/>
            <person name="Mock T."/>
            <person name="Valentin K."/>
            <person name="Verret F."/>
            <person name="Berges J.A."/>
            <person name="Brownlee C."/>
            <person name="Cadoret J.P."/>
            <person name="Chiovitti A."/>
            <person name="Choi C.J."/>
            <person name="Coesel S."/>
            <person name="De Martino A."/>
            <person name="Detter J.C."/>
            <person name="Durkin C."/>
            <person name="Falciatore A."/>
            <person name="Fournet J."/>
            <person name="Haruta M."/>
            <person name="Huysman M.J."/>
            <person name="Jenkins B.D."/>
            <person name="Jiroutova K."/>
            <person name="Jorgensen R.E."/>
            <person name="Joubert Y."/>
            <person name="Kaplan A."/>
            <person name="Kroger N."/>
            <person name="Kroth P.G."/>
            <person name="La Roche J."/>
            <person name="Lindquist E."/>
            <person name="Lommer M."/>
            <person name="Martin-Jezequel V."/>
            <person name="Lopez P.J."/>
            <person name="Lucas S."/>
            <person name="Mangogna M."/>
            <person name="McGinnis K."/>
            <person name="Medlin L.K."/>
            <person name="Montsant A."/>
            <person name="Oudot-Le Secq M.P."/>
            <person name="Napoli C."/>
            <person name="Obornik M."/>
            <person name="Parker M.S."/>
            <person name="Petit J.L."/>
            <person name="Porcel B.M."/>
            <person name="Poulsen N."/>
            <person name="Robison M."/>
            <person name="Rychlewski L."/>
            <person name="Rynearson T.A."/>
            <person name="Schmutz J."/>
            <person name="Shapiro H."/>
            <person name="Siaut M."/>
            <person name="Stanley M."/>
            <person name="Sussman M.R."/>
            <person name="Taylor A.R."/>
            <person name="Vardi A."/>
            <person name="von Dassow P."/>
            <person name="Vyverman W."/>
            <person name="Willis A."/>
            <person name="Wyrwicz L.S."/>
            <person name="Rokhsar D.S."/>
            <person name="Weissenbach J."/>
            <person name="Armbrust E.V."/>
            <person name="Green B.R."/>
            <person name="Van de Peer Y."/>
            <person name="Grigoriev I.V."/>
        </authorList>
    </citation>
    <scope>NUCLEOTIDE SEQUENCE [LARGE SCALE GENOMIC DNA]</scope>
    <source>
        <strain evidence="7 8">CCMP1335</strain>
    </source>
</reference>
<evidence type="ECO:0000313" key="8">
    <source>
        <dbReference type="Proteomes" id="UP000001449"/>
    </source>
</evidence>
<keyword evidence="8" id="KW-1185">Reference proteome</keyword>
<name>B5YLN2_THAPS</name>
<evidence type="ECO:0000256" key="3">
    <source>
        <dbReference type="ARBA" id="ARBA00022989"/>
    </source>
</evidence>
<dbReference type="EMBL" id="CP001159">
    <property type="protein sequence ID" value="ACI64261.1"/>
    <property type="molecule type" value="Genomic_DNA"/>
</dbReference>
<dbReference type="GO" id="GO:0012505">
    <property type="term" value="C:endomembrane system"/>
    <property type="evidence" value="ECO:0007669"/>
    <property type="project" value="UniProtKB-SubCell"/>
</dbReference>
<feature type="transmembrane region" description="Helical" evidence="5">
    <location>
        <begin position="18"/>
        <end position="37"/>
    </location>
</feature>
<evidence type="ECO:0000256" key="5">
    <source>
        <dbReference type="SAM" id="Phobius"/>
    </source>
</evidence>
<feature type="transmembrane region" description="Helical" evidence="5">
    <location>
        <begin position="79"/>
        <end position="104"/>
    </location>
</feature>
<keyword evidence="3 5" id="KW-1133">Transmembrane helix</keyword>
<dbReference type="PANTHER" id="PTHR46140">
    <property type="entry name" value="VACUOLAR TRANSPORTER CHAPERONE 1-RELATED"/>
    <property type="match status" value="1"/>
</dbReference>
<evidence type="ECO:0000259" key="6">
    <source>
        <dbReference type="Pfam" id="PF02656"/>
    </source>
</evidence>
<dbReference type="OMA" id="AVAFNFY"/>
<organism evidence="7 8">
    <name type="scientific">Thalassiosira pseudonana</name>
    <name type="common">Marine diatom</name>
    <name type="synonym">Cyclotella nana</name>
    <dbReference type="NCBI Taxonomy" id="35128"/>
    <lineage>
        <taxon>Eukaryota</taxon>
        <taxon>Sar</taxon>
        <taxon>Stramenopiles</taxon>
        <taxon>Ochrophyta</taxon>
        <taxon>Bacillariophyta</taxon>
        <taxon>Coscinodiscophyceae</taxon>
        <taxon>Thalassiosirophycidae</taxon>
        <taxon>Thalassiosirales</taxon>
        <taxon>Thalassiosiraceae</taxon>
        <taxon>Thalassiosira</taxon>
    </lineage>
</organism>
<dbReference type="Pfam" id="PF02656">
    <property type="entry name" value="DUF202"/>
    <property type="match status" value="1"/>
</dbReference>
<keyword evidence="4 5" id="KW-0472">Membrane</keyword>
<dbReference type="Proteomes" id="UP000001449">
    <property type="component" value="Chromosome 18"/>
</dbReference>
<dbReference type="AlphaFoldDB" id="B5YLN2"/>
<dbReference type="RefSeq" id="XP_002295544.1">
    <property type="nucleotide sequence ID" value="XM_002295508.1"/>
</dbReference>
<dbReference type="PaxDb" id="35128-Thaps38190"/>
<dbReference type="KEGG" id="tps:THAPS_38190"/>
<comment type="subcellular location">
    <subcellularLocation>
        <location evidence="1">Endomembrane system</location>
        <topology evidence="1">Multi-pass membrane protein</topology>
    </subcellularLocation>
</comment>
<protein>
    <recommendedName>
        <fullName evidence="6">DUF202 domain-containing protein</fullName>
    </recommendedName>
</protein>
<dbReference type="GeneID" id="7442954"/>
<dbReference type="eggNOG" id="KOG4580">
    <property type="taxonomic scope" value="Eukaryota"/>
</dbReference>
<evidence type="ECO:0000313" key="7">
    <source>
        <dbReference type="EMBL" id="ACI64261.1"/>
    </source>
</evidence>
<dbReference type="InterPro" id="IPR051572">
    <property type="entry name" value="VTC_Complex_Subunit"/>
</dbReference>
<gene>
    <name evidence="7" type="ORF">THAPS_38190</name>
</gene>
<dbReference type="HOGENOM" id="CLU_141247_1_0_1"/>
<sequence>AVPVKVDPKVFFANERTFLAWLHVSVILAGASVAIVAFSDSHAPNSDQLYGVILLPVSIAFILYSYSRRASMIRRKAPGPYVDIAGPTVLTVILMCSIVAQFSIKLYTLM</sequence>
<feature type="transmembrane region" description="Helical" evidence="5">
    <location>
        <begin position="49"/>
        <end position="67"/>
    </location>
</feature>
<evidence type="ECO:0000256" key="4">
    <source>
        <dbReference type="ARBA" id="ARBA00023136"/>
    </source>
</evidence>